<name>A0ACC2AU25_DIPCM</name>
<evidence type="ECO:0000313" key="1">
    <source>
        <dbReference type="EMBL" id="KAJ7521013.1"/>
    </source>
</evidence>
<comment type="caution">
    <text evidence="1">The sequence shown here is derived from an EMBL/GenBank/DDBJ whole genome shotgun (WGS) entry which is preliminary data.</text>
</comment>
<organism evidence="1 2">
    <name type="scientific">Diphasiastrum complanatum</name>
    <name type="common">Issler's clubmoss</name>
    <name type="synonym">Lycopodium complanatum</name>
    <dbReference type="NCBI Taxonomy" id="34168"/>
    <lineage>
        <taxon>Eukaryota</taxon>
        <taxon>Viridiplantae</taxon>
        <taxon>Streptophyta</taxon>
        <taxon>Embryophyta</taxon>
        <taxon>Tracheophyta</taxon>
        <taxon>Lycopodiopsida</taxon>
        <taxon>Lycopodiales</taxon>
        <taxon>Lycopodiaceae</taxon>
        <taxon>Lycopodioideae</taxon>
        <taxon>Diphasiastrum</taxon>
    </lineage>
</organism>
<evidence type="ECO:0000313" key="2">
    <source>
        <dbReference type="Proteomes" id="UP001162992"/>
    </source>
</evidence>
<protein>
    <submittedName>
        <fullName evidence="1">Uncharacterized protein</fullName>
    </submittedName>
</protein>
<gene>
    <name evidence="1" type="ORF">O6H91_19G034100</name>
</gene>
<sequence length="996" mass="112256">MGPEATKKISSMWVDRITRFADKRAELFQPKWTIEPAIADPGRLIELLQYGTTDFDMFSNLTKQCDDKQANAVRLLREQRDILDRQKIANESKQREILEELSFQVIEDGNRPHYVFQEEDDLRDEAPLQVADSKRNYEIDEGDDSADHWKGIVNKLDHLLSESLCREEALIRQINEKEEAENKAFPIEELEHRLQNMNTYLHLAIKNSPFVCGHHDRELRYRFLYHYFPTLTEEDIIGKRDDEIHSGPGVEDVVAFKREVLCRGYPAKREITFCSELLGQMTYVIAAEPVFSKDREVVGLNYVAVDITKQAIENEKLIRLREEVAVQKAMESELHKTIHITEETMRAKQMLATMSHEIRSPLAGVVSIAEVLATTNLDGEQREMVDVMLSSSDLILQLINDIADLSKFESGALKLEAKKFRPREVVKNVLQMAVASMQGKNLVLEGYVAEEVPIEVIGDVLRIRQILTNLVSNAIKFTHQGQVSITLRIQGSSNNMQRDTAGHHPILDNANRCDSPRMELTEDIQNSEKTFSIFSELPVEGPEHMNRDLDKVKEANICLFCEVCDTGIGIPENAIPSLFKEYTQASSTTARKYGGTGLGLAICKQLVELMGGNLSVKSKENEGSSFFFTLNCKSHKDILNRDSNKGNKMSDKGPHCKSNSPSKEASWTFTSASHASGILPSDSKFLLATLNIAALDNKVEVENFPTETCAEGQPEEASSKRRTLAAASSTEKCVKSQEHEVMSRRSQLEECMVRPMEDHVVSDQSETKTGDSRTKFSSSSDSRTTNSLEHKTANGLDAMYSQQPERAKLTSCDQEKVAAIYTQNTTLCMHTNKYQKEQNQLNILLAEDNKVNVMVARSMLQQFGLQLDVAYNGAEAVKAVKTKQYDLILMDVQMPIMDGLEATQTIRGLELQRNSSEDDVREQCQSTQSPGKSQGTSTLQYPSRTPIVAMTADTFPENVAEFMAHGMDSFVPKPVTFKKLSQVLREFFPWLKEVKS</sequence>
<dbReference type="Proteomes" id="UP001162992">
    <property type="component" value="Chromosome 19"/>
</dbReference>
<proteinExistence type="predicted"/>
<reference evidence="2" key="1">
    <citation type="journal article" date="2024" name="Proc. Natl. Acad. Sci. U.S.A.">
        <title>Extraordinary preservation of gene collinearity over three hundred million years revealed in homosporous lycophytes.</title>
        <authorList>
            <person name="Li C."/>
            <person name="Wickell D."/>
            <person name="Kuo L.Y."/>
            <person name="Chen X."/>
            <person name="Nie B."/>
            <person name="Liao X."/>
            <person name="Peng D."/>
            <person name="Ji J."/>
            <person name="Jenkins J."/>
            <person name="Williams M."/>
            <person name="Shu S."/>
            <person name="Plott C."/>
            <person name="Barry K."/>
            <person name="Rajasekar S."/>
            <person name="Grimwood J."/>
            <person name="Han X."/>
            <person name="Sun S."/>
            <person name="Hou Z."/>
            <person name="He W."/>
            <person name="Dai G."/>
            <person name="Sun C."/>
            <person name="Schmutz J."/>
            <person name="Leebens-Mack J.H."/>
            <person name="Li F.W."/>
            <person name="Wang L."/>
        </authorList>
    </citation>
    <scope>NUCLEOTIDE SEQUENCE [LARGE SCALE GENOMIC DNA]</scope>
    <source>
        <strain evidence="2">cv. PW_Plant_1</strain>
    </source>
</reference>
<keyword evidence="2" id="KW-1185">Reference proteome</keyword>
<accession>A0ACC2AU25</accession>
<dbReference type="EMBL" id="CM055110">
    <property type="protein sequence ID" value="KAJ7521013.1"/>
    <property type="molecule type" value="Genomic_DNA"/>
</dbReference>